<keyword evidence="4" id="KW-0670">Pyruvate</keyword>
<gene>
    <name evidence="5" type="ORF">AB8998_10045</name>
</gene>
<keyword evidence="3" id="KW-0456">Lyase</keyword>
<evidence type="ECO:0000313" key="6">
    <source>
        <dbReference type="Proteomes" id="UP001564760"/>
    </source>
</evidence>
<dbReference type="PANTHER" id="PTHR10067">
    <property type="entry name" value="PHOSPHATIDYLSERINE DECARBOXYLASE"/>
    <property type="match status" value="1"/>
</dbReference>
<organism evidence="5 6">
    <name type="scientific">Mycobacterium servetii</name>
    <dbReference type="NCBI Taxonomy" id="3237418"/>
    <lineage>
        <taxon>Bacteria</taxon>
        <taxon>Bacillati</taxon>
        <taxon>Actinomycetota</taxon>
        <taxon>Actinomycetes</taxon>
        <taxon>Mycobacteriales</taxon>
        <taxon>Mycobacteriaceae</taxon>
        <taxon>Mycobacterium</taxon>
    </lineage>
</organism>
<sequence length="396" mass="43931">MSQQDAIITGLQDVLGKEEGLAELLEQSLVNARKSAEAELNADLFEALDWPEDIPQYEEYLKGFLRWLPRQSDAKAWRGMDPGQRHAKEVSDRISHFFFLVDQDGERGAPQDSGAFRDWMTEFARQWGSFLDTPESFSPEILQSFIENAPEYRVYESLVEGKPNEASGWLTFNQFFGRRLNGGLRPIAEPGSNTIVTSPADCVFQHAYDIDGDSNIPAITIKNTHKYGNITQLIEGSRYAESFARGTFVHYMLKPSSYHRFHLPVSGRIAESFRNAGTVCMHVGLKNQEFVASDSATTGFEFAQNRGVVTVDTADSDGGDIGIVAVIPVGMAHVSSVVITAAEDTRMAKGEEFGYFQFGGSDIIVLFQEGAAPEIDTGEHYRLYGTPIARCRPRGS</sequence>
<evidence type="ECO:0000256" key="3">
    <source>
        <dbReference type="ARBA" id="ARBA00023239"/>
    </source>
</evidence>
<accession>A0ABV4C200</accession>
<evidence type="ECO:0000256" key="2">
    <source>
        <dbReference type="ARBA" id="ARBA00023145"/>
    </source>
</evidence>
<keyword evidence="6" id="KW-1185">Reference proteome</keyword>
<evidence type="ECO:0000313" key="5">
    <source>
        <dbReference type="EMBL" id="MEY8015330.1"/>
    </source>
</evidence>
<dbReference type="Proteomes" id="UP001564760">
    <property type="component" value="Unassembled WGS sequence"/>
</dbReference>
<protein>
    <submittedName>
        <fullName evidence="5">Phosphatidylserine decarboxylase</fullName>
    </submittedName>
</protein>
<comment type="caution">
    <text evidence="5">The sequence shown here is derived from an EMBL/GenBank/DDBJ whole genome shotgun (WGS) entry which is preliminary data.</text>
</comment>
<dbReference type="RefSeq" id="WP_369737769.1">
    <property type="nucleotide sequence ID" value="NZ_JBGEDP010000001.1"/>
</dbReference>
<evidence type="ECO:0000256" key="1">
    <source>
        <dbReference type="ARBA" id="ARBA00022793"/>
    </source>
</evidence>
<keyword evidence="1" id="KW-0210">Decarboxylase</keyword>
<evidence type="ECO:0000256" key="4">
    <source>
        <dbReference type="ARBA" id="ARBA00023317"/>
    </source>
</evidence>
<dbReference type="InterPro" id="IPR003817">
    <property type="entry name" value="PS_Dcarbxylase"/>
</dbReference>
<dbReference type="EMBL" id="JBGEDP010000001">
    <property type="protein sequence ID" value="MEY8015330.1"/>
    <property type="molecule type" value="Genomic_DNA"/>
</dbReference>
<name>A0ABV4C200_9MYCO</name>
<keyword evidence="2" id="KW-0865">Zymogen</keyword>
<dbReference type="PANTHER" id="PTHR10067:SF13">
    <property type="entry name" value="PHOSPHATIDYLSERINE DECARBOXYLASE"/>
    <property type="match status" value="1"/>
</dbReference>
<proteinExistence type="predicted"/>
<dbReference type="Pfam" id="PF02666">
    <property type="entry name" value="PS_Dcarbxylase"/>
    <property type="match status" value="1"/>
</dbReference>
<reference evidence="5 6" key="1">
    <citation type="submission" date="2024-08" db="EMBL/GenBank/DDBJ databases">
        <title>Mycobacterium servetensis sp. nov., a novel rapid-growing mycobacterial species recovered from a human patient in Zaragoza, Spain.</title>
        <authorList>
            <person name="Tristancho-Baro A.I."/>
            <person name="Buenestado-Serrano S."/>
            <person name="Garcia De Viedma D."/>
            <person name="Milagro-Beamonte A."/>
            <person name="Burillo N."/>
            <person name="Sanz S."/>
            <person name="Lopez-Calleja A.I."/>
            <person name="Penas-Utrilla D."/>
            <person name="Guardingo M."/>
            <person name="Garcia M.J."/>
            <person name="Vinuelas-Bayon J."/>
        </authorList>
    </citation>
    <scope>NUCLEOTIDE SEQUENCE [LARGE SCALE GENOMIC DNA]</scope>
    <source>
        <strain evidence="6">HUMS_12744610</strain>
    </source>
</reference>